<evidence type="ECO:0000259" key="1">
    <source>
        <dbReference type="Pfam" id="PF00899"/>
    </source>
</evidence>
<dbReference type="Pfam" id="PF00899">
    <property type="entry name" value="ThiF"/>
    <property type="match status" value="1"/>
</dbReference>
<dbReference type="InterPro" id="IPR000594">
    <property type="entry name" value="ThiF_NAD_FAD-bd"/>
</dbReference>
<reference evidence="2 3" key="1">
    <citation type="submission" date="2024-06" db="EMBL/GenBank/DDBJ databases">
        <title>Genomic Encyclopedia of Type Strains, Phase IV (KMG-IV): sequencing the most valuable type-strain genomes for metagenomic binning, comparative biology and taxonomic classification.</title>
        <authorList>
            <person name="Goeker M."/>
        </authorList>
    </citation>
    <scope>NUCLEOTIDE SEQUENCE [LARGE SCALE GENOMIC DNA]</scope>
    <source>
        <strain evidence="2 3">DSM 21460</strain>
    </source>
</reference>
<evidence type="ECO:0000313" key="3">
    <source>
        <dbReference type="Proteomes" id="UP001549162"/>
    </source>
</evidence>
<dbReference type="EMBL" id="JBEPMA010000004">
    <property type="protein sequence ID" value="MET3617340.1"/>
    <property type="molecule type" value="Genomic_DNA"/>
</dbReference>
<dbReference type="PANTHER" id="PTHR43267:SF1">
    <property type="entry name" value="TRNA THREONYLCARBAMOYLADENOSINE DEHYDRATASE"/>
    <property type="match status" value="1"/>
</dbReference>
<keyword evidence="3" id="KW-1185">Reference proteome</keyword>
<dbReference type="CDD" id="cd00755">
    <property type="entry name" value="YgdL_like"/>
    <property type="match status" value="1"/>
</dbReference>
<evidence type="ECO:0000313" key="2">
    <source>
        <dbReference type="EMBL" id="MET3617340.1"/>
    </source>
</evidence>
<proteinExistence type="predicted"/>
<dbReference type="Gene3D" id="3.40.50.720">
    <property type="entry name" value="NAD(P)-binding Rossmann-like Domain"/>
    <property type="match status" value="1"/>
</dbReference>
<dbReference type="SUPFAM" id="SSF69572">
    <property type="entry name" value="Activating enzymes of the ubiquitin-like proteins"/>
    <property type="match status" value="1"/>
</dbReference>
<name>A0ABV2J989_9FIRM</name>
<sequence length="227" mass="25064">MEFLNRMENMLSAEDIKKINSKSVLVFGLGGVGGACVESLARAGIGKIGVVDKDTFDITNLNRQILSSTENIGENKTDVAEKRLKSINQDIIVDKYNMNFSKETCDKINFNQYDYIVDAIDSISSKLLLIEIAVREGIKIISAMGAGNRMDPTAIEITKIEKTKNDPVARIMRKKLKEMGIKNIPVVSSSELPIKTHNRTPGSISFVPPVSGMILTSYVIRDILNLN</sequence>
<accession>A0ABV2J989</accession>
<gene>
    <name evidence="2" type="ORF">ABID14_000969</name>
</gene>
<comment type="caution">
    <text evidence="2">The sequence shown here is derived from an EMBL/GenBank/DDBJ whole genome shotgun (WGS) entry which is preliminary data.</text>
</comment>
<organism evidence="2 3">
    <name type="scientific">Peptoniphilus olsenii</name>
    <dbReference type="NCBI Taxonomy" id="411570"/>
    <lineage>
        <taxon>Bacteria</taxon>
        <taxon>Bacillati</taxon>
        <taxon>Bacillota</taxon>
        <taxon>Tissierellia</taxon>
        <taxon>Tissierellales</taxon>
        <taxon>Peptoniphilaceae</taxon>
        <taxon>Peptoniphilus</taxon>
    </lineage>
</organism>
<dbReference type="InterPro" id="IPR035985">
    <property type="entry name" value="Ubiquitin-activating_enz"/>
</dbReference>
<feature type="domain" description="THIF-type NAD/FAD binding fold" evidence="1">
    <location>
        <begin position="11"/>
        <end position="162"/>
    </location>
</feature>
<dbReference type="InterPro" id="IPR045886">
    <property type="entry name" value="ThiF/MoeB/HesA"/>
</dbReference>
<protein>
    <submittedName>
        <fullName evidence="2">tRNA A37 threonylcarbamoyladenosine dehydratase</fullName>
    </submittedName>
</protein>
<dbReference type="Proteomes" id="UP001549162">
    <property type="component" value="Unassembled WGS sequence"/>
</dbReference>
<dbReference type="RefSeq" id="WP_354367694.1">
    <property type="nucleotide sequence ID" value="NZ_JBEPMA010000004.1"/>
</dbReference>
<dbReference type="PANTHER" id="PTHR43267">
    <property type="entry name" value="TRNA THREONYLCARBAMOYLADENOSINE DEHYDRATASE"/>
    <property type="match status" value="1"/>
</dbReference>